<dbReference type="AlphaFoldDB" id="A0A5B0N6A6"/>
<gene>
    <name evidence="7" type="ORF">PGT21_003788</name>
</gene>
<name>A0A5B0N6A6_PUCGR</name>
<dbReference type="GO" id="GO:0046983">
    <property type="term" value="F:protein dimerization activity"/>
    <property type="evidence" value="ECO:0007669"/>
    <property type="project" value="InterPro"/>
</dbReference>
<dbReference type="InterPro" id="IPR008906">
    <property type="entry name" value="HATC_C_dom"/>
</dbReference>
<accession>A0A5B0N6A6</accession>
<keyword evidence="8" id="KW-1185">Reference proteome</keyword>
<evidence type="ECO:0000256" key="5">
    <source>
        <dbReference type="ARBA" id="ARBA00023242"/>
    </source>
</evidence>
<reference evidence="7 8" key="1">
    <citation type="submission" date="2019-05" db="EMBL/GenBank/DDBJ databases">
        <title>Emergence of the Ug99 lineage of the wheat stem rust pathogen through somatic hybridization.</title>
        <authorList>
            <person name="Li F."/>
            <person name="Upadhyaya N.M."/>
            <person name="Sperschneider J."/>
            <person name="Matny O."/>
            <person name="Nguyen-Phuc H."/>
            <person name="Mago R."/>
            <person name="Raley C."/>
            <person name="Miller M.E."/>
            <person name="Silverstein K.A.T."/>
            <person name="Henningsen E."/>
            <person name="Hirsch C.D."/>
            <person name="Visser B."/>
            <person name="Pretorius Z.A."/>
            <person name="Steffenson B.J."/>
            <person name="Schwessinger B."/>
            <person name="Dodds P.N."/>
            <person name="Figueroa M."/>
        </authorList>
    </citation>
    <scope>NUCLEOTIDE SEQUENCE [LARGE SCALE GENOMIC DNA]</scope>
    <source>
        <strain evidence="7">21-0</strain>
    </source>
</reference>
<dbReference type="PANTHER" id="PTHR46481:SF10">
    <property type="entry name" value="ZINC FINGER BED DOMAIN-CONTAINING PROTEIN 39"/>
    <property type="match status" value="1"/>
</dbReference>
<evidence type="ECO:0000259" key="6">
    <source>
        <dbReference type="Pfam" id="PF05699"/>
    </source>
</evidence>
<keyword evidence="3" id="KW-0863">Zinc-finger</keyword>
<dbReference type="GO" id="GO:0005634">
    <property type="term" value="C:nucleus"/>
    <property type="evidence" value="ECO:0007669"/>
    <property type="project" value="UniProtKB-SubCell"/>
</dbReference>
<feature type="domain" description="HAT C-terminal dimerisation" evidence="6">
    <location>
        <begin position="329"/>
        <end position="410"/>
    </location>
</feature>
<evidence type="ECO:0000313" key="7">
    <source>
        <dbReference type="EMBL" id="KAA1083680.1"/>
    </source>
</evidence>
<evidence type="ECO:0000256" key="2">
    <source>
        <dbReference type="ARBA" id="ARBA00022723"/>
    </source>
</evidence>
<sequence>MCSEISRLIKDHDGTFWNHSVNHQRCFCHVLALILGAGLTAIKLSTAEGPTVQRPESFPTLPTITEDGELLQDAQASDDVEDIDPDDLSTDSEHVFSIDYVCRRIASSPAKQSEFKIWAEKLGYDGPGIIGGYGIRWNIAYDSRDRAYKARKVINQLLENETENGKGKTFKGYEFSSKEWEHIKVLNAVLKRMEGDGPSCTMVLYEYSRLIETLEKLKDASKNGILEAMFDPMIKVANKYKDLALECEPILMATMLHPAWRLLLFFNKFKSHHSKAQQLLTRKFNERKAILEPPTPLPNKNSSQSEIVAEDEGYNFYPTCSGQENGEDELERYHNSKFSLGIKGDVLSWWKAQSPSFVVLSSLARDYLACASSSACVERTFSAASDICTSSRSSLSPQTIEQCISSHLWIRNGVKAQGDFQDVNTVFDVAEKNPKFHSGTKKI</sequence>
<dbReference type="OrthoDB" id="2505478at2759"/>
<dbReference type="SUPFAM" id="SSF53098">
    <property type="entry name" value="Ribonuclease H-like"/>
    <property type="match status" value="1"/>
</dbReference>
<proteinExistence type="predicted"/>
<keyword evidence="2" id="KW-0479">Metal-binding</keyword>
<evidence type="ECO:0000256" key="1">
    <source>
        <dbReference type="ARBA" id="ARBA00004123"/>
    </source>
</evidence>
<dbReference type="GO" id="GO:0008270">
    <property type="term" value="F:zinc ion binding"/>
    <property type="evidence" value="ECO:0007669"/>
    <property type="project" value="UniProtKB-KW"/>
</dbReference>
<keyword evidence="4" id="KW-0862">Zinc</keyword>
<evidence type="ECO:0000256" key="4">
    <source>
        <dbReference type="ARBA" id="ARBA00022833"/>
    </source>
</evidence>
<dbReference type="Pfam" id="PF05699">
    <property type="entry name" value="Dimer_Tnp_hAT"/>
    <property type="match status" value="1"/>
</dbReference>
<dbReference type="InterPro" id="IPR012337">
    <property type="entry name" value="RNaseH-like_sf"/>
</dbReference>
<dbReference type="Proteomes" id="UP000324748">
    <property type="component" value="Unassembled WGS sequence"/>
</dbReference>
<organism evidence="7 8">
    <name type="scientific">Puccinia graminis f. sp. tritici</name>
    <dbReference type="NCBI Taxonomy" id="56615"/>
    <lineage>
        <taxon>Eukaryota</taxon>
        <taxon>Fungi</taxon>
        <taxon>Dikarya</taxon>
        <taxon>Basidiomycota</taxon>
        <taxon>Pucciniomycotina</taxon>
        <taxon>Pucciniomycetes</taxon>
        <taxon>Pucciniales</taxon>
        <taxon>Pucciniaceae</taxon>
        <taxon>Puccinia</taxon>
    </lineage>
</organism>
<dbReference type="InterPro" id="IPR052035">
    <property type="entry name" value="ZnF_BED_domain_contain"/>
</dbReference>
<keyword evidence="5" id="KW-0539">Nucleus</keyword>
<evidence type="ECO:0000256" key="3">
    <source>
        <dbReference type="ARBA" id="ARBA00022771"/>
    </source>
</evidence>
<dbReference type="PANTHER" id="PTHR46481">
    <property type="entry name" value="ZINC FINGER BED DOMAIN-CONTAINING PROTEIN 4"/>
    <property type="match status" value="1"/>
</dbReference>
<evidence type="ECO:0000313" key="8">
    <source>
        <dbReference type="Proteomes" id="UP000324748"/>
    </source>
</evidence>
<dbReference type="EMBL" id="VSWC01000118">
    <property type="protein sequence ID" value="KAA1083680.1"/>
    <property type="molecule type" value="Genomic_DNA"/>
</dbReference>
<comment type="subcellular location">
    <subcellularLocation>
        <location evidence="1">Nucleus</location>
    </subcellularLocation>
</comment>
<protein>
    <recommendedName>
        <fullName evidence="6">HAT C-terminal dimerisation domain-containing protein</fullName>
    </recommendedName>
</protein>
<comment type="caution">
    <text evidence="7">The sequence shown here is derived from an EMBL/GenBank/DDBJ whole genome shotgun (WGS) entry which is preliminary data.</text>
</comment>